<protein>
    <submittedName>
        <fullName evidence="1">Uncharacterized protein</fullName>
    </submittedName>
</protein>
<organism evidence="1 2">
    <name type="scientific">Piloderma croceum (strain F 1598)</name>
    <dbReference type="NCBI Taxonomy" id="765440"/>
    <lineage>
        <taxon>Eukaryota</taxon>
        <taxon>Fungi</taxon>
        <taxon>Dikarya</taxon>
        <taxon>Basidiomycota</taxon>
        <taxon>Agaricomycotina</taxon>
        <taxon>Agaricomycetes</taxon>
        <taxon>Agaricomycetidae</taxon>
        <taxon>Atheliales</taxon>
        <taxon>Atheliaceae</taxon>
        <taxon>Piloderma</taxon>
    </lineage>
</organism>
<dbReference type="AlphaFoldDB" id="A0A0C3BS39"/>
<proteinExistence type="predicted"/>
<dbReference type="Proteomes" id="UP000054166">
    <property type="component" value="Unassembled WGS sequence"/>
</dbReference>
<dbReference type="EMBL" id="KN832975">
    <property type="protein sequence ID" value="KIM89343.1"/>
    <property type="molecule type" value="Genomic_DNA"/>
</dbReference>
<dbReference type="HOGENOM" id="CLU_3051142_0_0_1"/>
<sequence length="54" mass="6337">MSSHVFSSIGLPKLLPVFHQCCDLYCVGRGRHWYLCRVWKSLCDCFHLGFQFSQ</sequence>
<dbReference type="InParanoid" id="A0A0C3BS39"/>
<keyword evidence="2" id="KW-1185">Reference proteome</keyword>
<reference evidence="1 2" key="1">
    <citation type="submission" date="2014-04" db="EMBL/GenBank/DDBJ databases">
        <authorList>
            <consortium name="DOE Joint Genome Institute"/>
            <person name="Kuo A."/>
            <person name="Tarkka M."/>
            <person name="Buscot F."/>
            <person name="Kohler A."/>
            <person name="Nagy L.G."/>
            <person name="Floudas D."/>
            <person name="Copeland A."/>
            <person name="Barry K.W."/>
            <person name="Cichocki N."/>
            <person name="Veneault-Fourrey C."/>
            <person name="LaButti K."/>
            <person name="Lindquist E.A."/>
            <person name="Lipzen A."/>
            <person name="Lundell T."/>
            <person name="Morin E."/>
            <person name="Murat C."/>
            <person name="Sun H."/>
            <person name="Tunlid A."/>
            <person name="Henrissat B."/>
            <person name="Grigoriev I.V."/>
            <person name="Hibbett D.S."/>
            <person name="Martin F."/>
            <person name="Nordberg H.P."/>
            <person name="Cantor M.N."/>
            <person name="Hua S.X."/>
        </authorList>
    </citation>
    <scope>NUCLEOTIDE SEQUENCE [LARGE SCALE GENOMIC DNA]</scope>
    <source>
        <strain evidence="1 2">F 1598</strain>
    </source>
</reference>
<name>A0A0C3BS39_PILCF</name>
<accession>A0A0C3BS39</accession>
<evidence type="ECO:0000313" key="1">
    <source>
        <dbReference type="EMBL" id="KIM89343.1"/>
    </source>
</evidence>
<gene>
    <name evidence="1" type="ORF">PILCRDRAFT_221530</name>
</gene>
<evidence type="ECO:0000313" key="2">
    <source>
        <dbReference type="Proteomes" id="UP000054166"/>
    </source>
</evidence>
<reference evidence="2" key="2">
    <citation type="submission" date="2015-01" db="EMBL/GenBank/DDBJ databases">
        <title>Evolutionary Origins and Diversification of the Mycorrhizal Mutualists.</title>
        <authorList>
            <consortium name="DOE Joint Genome Institute"/>
            <consortium name="Mycorrhizal Genomics Consortium"/>
            <person name="Kohler A."/>
            <person name="Kuo A."/>
            <person name="Nagy L.G."/>
            <person name="Floudas D."/>
            <person name="Copeland A."/>
            <person name="Barry K.W."/>
            <person name="Cichocki N."/>
            <person name="Veneault-Fourrey C."/>
            <person name="LaButti K."/>
            <person name="Lindquist E.A."/>
            <person name="Lipzen A."/>
            <person name="Lundell T."/>
            <person name="Morin E."/>
            <person name="Murat C."/>
            <person name="Riley R."/>
            <person name="Ohm R."/>
            <person name="Sun H."/>
            <person name="Tunlid A."/>
            <person name="Henrissat B."/>
            <person name="Grigoriev I.V."/>
            <person name="Hibbett D.S."/>
            <person name="Martin F."/>
        </authorList>
    </citation>
    <scope>NUCLEOTIDE SEQUENCE [LARGE SCALE GENOMIC DNA]</scope>
    <source>
        <strain evidence="2">F 1598</strain>
    </source>
</reference>